<organism evidence="1 2">
    <name type="scientific">Escherichia coli</name>
    <dbReference type="NCBI Taxonomy" id="562"/>
    <lineage>
        <taxon>Bacteria</taxon>
        <taxon>Pseudomonadati</taxon>
        <taxon>Pseudomonadota</taxon>
        <taxon>Gammaproteobacteria</taxon>
        <taxon>Enterobacterales</taxon>
        <taxon>Enterobacteriaceae</taxon>
        <taxon>Escherichia</taxon>
    </lineage>
</organism>
<dbReference type="AlphaFoldDB" id="A0A5C9ADU6"/>
<dbReference type="EMBL" id="VSBS01001575">
    <property type="protein sequence ID" value="TXS98249.1"/>
    <property type="molecule type" value="Genomic_DNA"/>
</dbReference>
<dbReference type="InterPro" id="IPR013783">
    <property type="entry name" value="Ig-like_fold"/>
</dbReference>
<comment type="caution">
    <text evidence="1">The sequence shown here is derived from an EMBL/GenBank/DDBJ whole genome shotgun (WGS) entry which is preliminary data.</text>
</comment>
<dbReference type="Proteomes" id="UP000321461">
    <property type="component" value="Unassembled WGS sequence"/>
</dbReference>
<sequence>GGTIVLNGFTANSSVGGIPTSGSLSYTYTLNNAQTHSAVGNDGLLLSGIPLSVTDAGGVTTTGSLVVQVIDDVPTAVADTGSLSEGGVLSVLAADGVLTNDTAGADGWVNTGAVVGVVSGDTATNSAGGVGGRIDGQYGYITLNADGSYTYVSTADAVTADAQDVFTYTVRDADGDLSHSTLTINVANVNLTPAPITNTVNESGLAGGSTAGTGHTVTDTVNLPSEVKAVPVTNGSTQYGTFSIDEDGHYTYTLTKPSNGDNVEDTFSYTTKDAQGNSTTNTVTITIIDDAPVAKPDTNSITEDSVPNPVSGNVLTGGVSSGDTADTQGADKANVSGVQAGTVASGEHVANGALNTAVNGEYGTLILRADGSYTYQLNNN</sequence>
<protein>
    <submittedName>
        <fullName evidence="1">RTX toxin</fullName>
    </submittedName>
</protein>
<dbReference type="Pfam" id="PF17963">
    <property type="entry name" value="Big_9"/>
    <property type="match status" value="2"/>
</dbReference>
<feature type="non-terminal residue" evidence="1">
    <location>
        <position position="1"/>
    </location>
</feature>
<reference evidence="1 2" key="1">
    <citation type="submission" date="2019-08" db="EMBL/GenBank/DDBJ databases">
        <title>Whole genome analysis of cultivated E. coli strains isolated from CD patients and healthy donors.</title>
        <authorList>
            <person name="Siniagina M.N."/>
            <person name="Markelova M.I."/>
            <person name="Laikov A.V."/>
            <person name="Boulygina E.A."/>
            <person name="Khusnutdinova D.R."/>
            <person name="Kharchenko A."/>
            <person name="Grigoryeva T.V."/>
        </authorList>
    </citation>
    <scope>NUCLEOTIDE SEQUENCE [LARGE SCALE GENOMIC DNA]</scope>
    <source>
        <strain evidence="1 2">3_77_5</strain>
    </source>
</reference>
<dbReference type="NCBIfam" id="TIGR01965">
    <property type="entry name" value="VCBS_repeat"/>
    <property type="match status" value="3"/>
</dbReference>
<dbReference type="InterPro" id="IPR010221">
    <property type="entry name" value="VCBS_dom"/>
</dbReference>
<proteinExistence type="predicted"/>
<name>A0A5C9ADU6_ECOLX</name>
<evidence type="ECO:0000313" key="1">
    <source>
        <dbReference type="EMBL" id="TXS98249.1"/>
    </source>
</evidence>
<dbReference type="Gene3D" id="2.60.40.10">
    <property type="entry name" value="Immunoglobulins"/>
    <property type="match status" value="1"/>
</dbReference>
<feature type="non-terminal residue" evidence="1">
    <location>
        <position position="380"/>
    </location>
</feature>
<gene>
    <name evidence="1" type="ORF">FWK02_28980</name>
</gene>
<evidence type="ECO:0000313" key="2">
    <source>
        <dbReference type="Proteomes" id="UP000321461"/>
    </source>
</evidence>
<accession>A0A5C9ADU6</accession>